<dbReference type="AlphaFoldDB" id="A0A4C1XPS6"/>
<protein>
    <submittedName>
        <fullName evidence="2">Uncharacterized protein</fullName>
    </submittedName>
</protein>
<evidence type="ECO:0000313" key="3">
    <source>
        <dbReference type="Proteomes" id="UP000299102"/>
    </source>
</evidence>
<organism evidence="2 3">
    <name type="scientific">Eumeta variegata</name>
    <name type="common">Bagworm moth</name>
    <name type="synonym">Eumeta japonica</name>
    <dbReference type="NCBI Taxonomy" id="151549"/>
    <lineage>
        <taxon>Eukaryota</taxon>
        <taxon>Metazoa</taxon>
        <taxon>Ecdysozoa</taxon>
        <taxon>Arthropoda</taxon>
        <taxon>Hexapoda</taxon>
        <taxon>Insecta</taxon>
        <taxon>Pterygota</taxon>
        <taxon>Neoptera</taxon>
        <taxon>Endopterygota</taxon>
        <taxon>Lepidoptera</taxon>
        <taxon>Glossata</taxon>
        <taxon>Ditrysia</taxon>
        <taxon>Tineoidea</taxon>
        <taxon>Psychidae</taxon>
        <taxon>Oiketicinae</taxon>
        <taxon>Eumeta</taxon>
    </lineage>
</organism>
<sequence length="122" mass="13478">MPWSKPWGEIHADRLGTCLPLMEKDVGKGCQRRKRLAPEASCSVPSPPASGPVPTDSCVRGTGLFIFFVRRQPDCLLAPQLRKPPPTVLTGLSQTESTDRFAGEQSPSEAHALLRRWRDTNQ</sequence>
<reference evidence="2 3" key="1">
    <citation type="journal article" date="2019" name="Commun. Biol.">
        <title>The bagworm genome reveals a unique fibroin gene that provides high tensile strength.</title>
        <authorList>
            <person name="Kono N."/>
            <person name="Nakamura H."/>
            <person name="Ohtoshi R."/>
            <person name="Tomita M."/>
            <person name="Numata K."/>
            <person name="Arakawa K."/>
        </authorList>
    </citation>
    <scope>NUCLEOTIDE SEQUENCE [LARGE SCALE GENOMIC DNA]</scope>
</reference>
<feature type="region of interest" description="Disordered" evidence="1">
    <location>
        <begin position="80"/>
        <end position="122"/>
    </location>
</feature>
<evidence type="ECO:0000313" key="2">
    <source>
        <dbReference type="EMBL" id="GBP65498.1"/>
    </source>
</evidence>
<dbReference type="EMBL" id="BGZK01000930">
    <property type="protein sequence ID" value="GBP65498.1"/>
    <property type="molecule type" value="Genomic_DNA"/>
</dbReference>
<proteinExistence type="predicted"/>
<accession>A0A4C1XPS6</accession>
<feature type="region of interest" description="Disordered" evidence="1">
    <location>
        <begin position="37"/>
        <end position="56"/>
    </location>
</feature>
<name>A0A4C1XPS6_EUMVA</name>
<comment type="caution">
    <text evidence="2">The sequence shown here is derived from an EMBL/GenBank/DDBJ whole genome shotgun (WGS) entry which is preliminary data.</text>
</comment>
<keyword evidence="3" id="KW-1185">Reference proteome</keyword>
<dbReference type="Proteomes" id="UP000299102">
    <property type="component" value="Unassembled WGS sequence"/>
</dbReference>
<gene>
    <name evidence="2" type="ORF">EVAR_38837_1</name>
</gene>
<evidence type="ECO:0000256" key="1">
    <source>
        <dbReference type="SAM" id="MobiDB-lite"/>
    </source>
</evidence>